<protein>
    <recommendedName>
        <fullName evidence="1">DUF6933 domain-containing protein</fullName>
    </recommendedName>
</protein>
<dbReference type="AlphaFoldDB" id="A0A369BLL4"/>
<dbReference type="Pfam" id="PF22016">
    <property type="entry name" value="DUF6933"/>
    <property type="match status" value="1"/>
</dbReference>
<dbReference type="OrthoDB" id="9801392at2"/>
<feature type="domain" description="DUF6933" evidence="1">
    <location>
        <begin position="4"/>
        <end position="149"/>
    </location>
</feature>
<dbReference type="RefSeq" id="WP_114496060.1">
    <property type="nucleotide sequence ID" value="NZ_QPJW01000002.1"/>
</dbReference>
<proteinExistence type="predicted"/>
<evidence type="ECO:0000313" key="3">
    <source>
        <dbReference type="Proteomes" id="UP000253090"/>
    </source>
</evidence>
<organism evidence="2 3">
    <name type="scientific">Fontibacillus phaseoli</name>
    <dbReference type="NCBI Taxonomy" id="1416533"/>
    <lineage>
        <taxon>Bacteria</taxon>
        <taxon>Bacillati</taxon>
        <taxon>Bacillota</taxon>
        <taxon>Bacilli</taxon>
        <taxon>Bacillales</taxon>
        <taxon>Paenibacillaceae</taxon>
        <taxon>Fontibacillus</taxon>
    </lineage>
</organism>
<reference evidence="2 3" key="1">
    <citation type="submission" date="2018-07" db="EMBL/GenBank/DDBJ databases">
        <title>Genomic Encyclopedia of Type Strains, Phase III (KMG-III): the genomes of soil and plant-associated and newly described type strains.</title>
        <authorList>
            <person name="Whitman W."/>
        </authorList>
    </citation>
    <scope>NUCLEOTIDE SEQUENCE [LARGE SCALE GENOMIC DNA]</scope>
    <source>
        <strain evidence="2 3">CECT 8333</strain>
    </source>
</reference>
<keyword evidence="3" id="KW-1185">Reference proteome</keyword>
<evidence type="ECO:0000259" key="1">
    <source>
        <dbReference type="Pfam" id="PF22016"/>
    </source>
</evidence>
<dbReference type="EMBL" id="QPJW01000002">
    <property type="protein sequence ID" value="RCX21508.1"/>
    <property type="molecule type" value="Genomic_DNA"/>
</dbReference>
<dbReference type="Proteomes" id="UP000253090">
    <property type="component" value="Unassembled WGS sequence"/>
</dbReference>
<name>A0A369BLL4_9BACL</name>
<evidence type="ECO:0000313" key="2">
    <source>
        <dbReference type="EMBL" id="RCX21508.1"/>
    </source>
</evidence>
<accession>A0A369BLL4</accession>
<sequence>MLALRFTQKLIKDMKVATDELGEVNSLFSWHVNILQLRRKYIIFVNDSSRLCLIIGGIRSFQVDKLQNNFKKELKEYLMLEGLRRSLIDQYFLEAGEISIGKTNDKSVLGTMKEMSLYCSDAVFDHTFDLSAWLNKFIYKPIDYKEPIQVFKNELERKYQ</sequence>
<comment type="caution">
    <text evidence="2">The sequence shown here is derived from an EMBL/GenBank/DDBJ whole genome shotgun (WGS) entry which is preliminary data.</text>
</comment>
<dbReference type="InterPro" id="IPR053864">
    <property type="entry name" value="DUF6933"/>
</dbReference>
<gene>
    <name evidence="2" type="ORF">DFP94_102261</name>
</gene>